<keyword evidence="1" id="KW-0808">Transferase</keyword>
<sequence>MSNAATDVVITGIGIVTSLGIGREAHEKLLTGTAPIKPVVDNSWEPHYAAHPLPEIDWSEQIPRRGDQRQMENWQRLGVFAAGLALDDAGLKDNEEACATMDLIVAAGGGERDISVDTLIVEESRKVNDREVMLNEKLMTELRPTLFLAQLSNLLAGNISIVHKVTGSSRTLMGEEGAGISAFETARARIAAGQSTHCLVGGALSAARADLLLMTESSGVADDRQGNAEDPSSVAPNGVVFGSAGAFLVLESRDHAEARGATIYATLDEVEGDRGSREEGKLEERLSRLADRVAADAGSVELVISGAAGEPVMAAREENWLKERFSAARLRRQAIAFGHGVEAQFPLAIALGAIAVSAGAPIARFSAEGEKEMPAAPKTALVTALGFQRGEGMARLSKAG</sequence>
<dbReference type="GO" id="GO:0006633">
    <property type="term" value="P:fatty acid biosynthetic process"/>
    <property type="evidence" value="ECO:0007669"/>
    <property type="project" value="TreeGrafter"/>
</dbReference>
<name>A0A4R5PJN9_9HYPH</name>
<evidence type="ECO:0000313" key="3">
    <source>
        <dbReference type="EMBL" id="TDH35816.1"/>
    </source>
</evidence>
<dbReference type="OrthoDB" id="9808685at2"/>
<dbReference type="EMBL" id="SMSI01000002">
    <property type="protein sequence ID" value="TDH35816.1"/>
    <property type="molecule type" value="Genomic_DNA"/>
</dbReference>
<dbReference type="NCBIfam" id="NF005084">
    <property type="entry name" value="PRK06519.1"/>
    <property type="match status" value="1"/>
</dbReference>
<dbReference type="InterPro" id="IPR000794">
    <property type="entry name" value="Beta-ketoacyl_synthase"/>
</dbReference>
<proteinExistence type="predicted"/>
<dbReference type="SUPFAM" id="SSF53901">
    <property type="entry name" value="Thiolase-like"/>
    <property type="match status" value="2"/>
</dbReference>
<dbReference type="GO" id="GO:0004315">
    <property type="term" value="F:3-oxoacyl-[acyl-carrier-protein] synthase activity"/>
    <property type="evidence" value="ECO:0007669"/>
    <property type="project" value="TreeGrafter"/>
</dbReference>
<dbReference type="AlphaFoldDB" id="A0A4R5PJN9"/>
<protein>
    <submittedName>
        <fullName evidence="3">Beta-ketoacyl-ACP synthase</fullName>
    </submittedName>
</protein>
<dbReference type="InterPro" id="IPR014030">
    <property type="entry name" value="Ketoacyl_synth_N"/>
</dbReference>
<accession>A0A4R5PJN9</accession>
<dbReference type="RefSeq" id="WP_133284516.1">
    <property type="nucleotide sequence ID" value="NZ_SMSI01000002.1"/>
</dbReference>
<dbReference type="InterPro" id="IPR016039">
    <property type="entry name" value="Thiolase-like"/>
</dbReference>
<evidence type="ECO:0000313" key="4">
    <source>
        <dbReference type="Proteomes" id="UP000295131"/>
    </source>
</evidence>
<feature type="domain" description="Beta-ketoacyl synthase-like N-terminal" evidence="2">
    <location>
        <begin position="6"/>
        <end position="255"/>
    </location>
</feature>
<evidence type="ECO:0000259" key="2">
    <source>
        <dbReference type="Pfam" id="PF00109"/>
    </source>
</evidence>
<keyword evidence="4" id="KW-1185">Reference proteome</keyword>
<comment type="caution">
    <text evidence="3">The sequence shown here is derived from an EMBL/GenBank/DDBJ whole genome shotgun (WGS) entry which is preliminary data.</text>
</comment>
<reference evidence="3 4" key="1">
    <citation type="journal article" date="2013" name="Int. J. Syst. Evol. Microbiol.">
        <title>Hoeflea suaedae sp. nov., an endophytic bacterium isolated from the root of the halophyte Suaeda maritima.</title>
        <authorList>
            <person name="Chung E.J."/>
            <person name="Park J.A."/>
            <person name="Pramanik P."/>
            <person name="Bibi F."/>
            <person name="Jeon C.O."/>
            <person name="Chung Y.R."/>
        </authorList>
    </citation>
    <scope>NUCLEOTIDE SEQUENCE [LARGE SCALE GENOMIC DNA]</scope>
    <source>
        <strain evidence="3 4">YC6898</strain>
    </source>
</reference>
<dbReference type="PANTHER" id="PTHR11712:SF336">
    <property type="entry name" value="3-OXOACYL-[ACYL-CARRIER-PROTEIN] SYNTHASE, MITOCHONDRIAL"/>
    <property type="match status" value="1"/>
</dbReference>
<dbReference type="PANTHER" id="PTHR11712">
    <property type="entry name" value="POLYKETIDE SYNTHASE-RELATED"/>
    <property type="match status" value="1"/>
</dbReference>
<organism evidence="3 4">
    <name type="scientific">Pseudohoeflea suaedae</name>
    <dbReference type="NCBI Taxonomy" id="877384"/>
    <lineage>
        <taxon>Bacteria</taxon>
        <taxon>Pseudomonadati</taxon>
        <taxon>Pseudomonadota</taxon>
        <taxon>Alphaproteobacteria</taxon>
        <taxon>Hyphomicrobiales</taxon>
        <taxon>Rhizobiaceae</taxon>
        <taxon>Pseudohoeflea</taxon>
    </lineage>
</organism>
<dbReference type="Pfam" id="PF00109">
    <property type="entry name" value="ketoacyl-synt"/>
    <property type="match status" value="1"/>
</dbReference>
<dbReference type="Gene3D" id="3.40.47.10">
    <property type="match status" value="1"/>
</dbReference>
<gene>
    <name evidence="3" type="ORF">E2A64_10845</name>
</gene>
<evidence type="ECO:0000256" key="1">
    <source>
        <dbReference type="ARBA" id="ARBA00022679"/>
    </source>
</evidence>
<dbReference type="Proteomes" id="UP000295131">
    <property type="component" value="Unassembled WGS sequence"/>
</dbReference>